<dbReference type="RefSeq" id="WP_277275351.1">
    <property type="nucleotide sequence ID" value="NZ_JAROCY010000002.1"/>
</dbReference>
<gene>
    <name evidence="1" type="ORF">POM99_03185</name>
</gene>
<evidence type="ECO:0000313" key="1">
    <source>
        <dbReference type="EMBL" id="MDF8332192.1"/>
    </source>
</evidence>
<evidence type="ECO:0000313" key="2">
    <source>
        <dbReference type="Proteomes" id="UP001222770"/>
    </source>
</evidence>
<sequence length="264" mass="28081">MIIRGSENDLIAIEQRGHVRIVRIQNPPDGCIAAKGARQLLTVLADAFVDHDVRAIVLVGAQPDVFIRHAEVRGIGRAAAALAEGRIAPADFANNPFLDLVERLDRAEKPVIAAINGICMGGGLEIALACTARIAGRNVKAIGLPEIRIDIIPGAGGMVRLARLIGMHQARLHVLRGSVLDAVEAHAQGIVDEVADDPFAAALDLADAIAHRHPAAVTAIMRSFRDGLSSRQSGPTFASVIAEPGVLDRLERFISCEERLDQVP</sequence>
<dbReference type="InterPro" id="IPR001753">
    <property type="entry name" value="Enoyl-CoA_hydra/iso"/>
</dbReference>
<proteinExistence type="predicted"/>
<dbReference type="PANTHER" id="PTHR11941">
    <property type="entry name" value="ENOYL-COA HYDRATASE-RELATED"/>
    <property type="match status" value="1"/>
</dbReference>
<dbReference type="Pfam" id="PF00378">
    <property type="entry name" value="ECH_1"/>
    <property type="match status" value="1"/>
</dbReference>
<dbReference type="InterPro" id="IPR029045">
    <property type="entry name" value="ClpP/crotonase-like_dom_sf"/>
</dbReference>
<dbReference type="Gene3D" id="3.90.226.10">
    <property type="entry name" value="2-enoyl-CoA Hydratase, Chain A, domain 1"/>
    <property type="match status" value="1"/>
</dbReference>
<accession>A0ABT6CIL6</accession>
<dbReference type="SUPFAM" id="SSF52096">
    <property type="entry name" value="ClpP/crotonase"/>
    <property type="match status" value="1"/>
</dbReference>
<dbReference type="PANTHER" id="PTHR11941:SF54">
    <property type="entry name" value="ENOYL-COA HYDRATASE, MITOCHONDRIAL"/>
    <property type="match status" value="1"/>
</dbReference>
<dbReference type="CDD" id="cd06558">
    <property type="entry name" value="crotonase-like"/>
    <property type="match status" value="1"/>
</dbReference>
<name>A0ABT6CIL6_9SPHN</name>
<organism evidence="1 2">
    <name type="scientific">Novosphingobium cyanobacteriorum</name>
    <dbReference type="NCBI Taxonomy" id="3024215"/>
    <lineage>
        <taxon>Bacteria</taxon>
        <taxon>Pseudomonadati</taxon>
        <taxon>Pseudomonadota</taxon>
        <taxon>Alphaproteobacteria</taxon>
        <taxon>Sphingomonadales</taxon>
        <taxon>Sphingomonadaceae</taxon>
        <taxon>Novosphingobium</taxon>
    </lineage>
</organism>
<keyword evidence="2" id="KW-1185">Reference proteome</keyword>
<dbReference type="EMBL" id="JAROCY010000002">
    <property type="protein sequence ID" value="MDF8332192.1"/>
    <property type="molecule type" value="Genomic_DNA"/>
</dbReference>
<protein>
    <submittedName>
        <fullName evidence="1">Enoyl-CoA hydratase/isomerase family protein</fullName>
    </submittedName>
</protein>
<reference evidence="1 2" key="1">
    <citation type="submission" date="2023-03" db="EMBL/GenBank/DDBJ databases">
        <title>Novosphingobium cyanobacteriorum sp. nov., isolated from a eutrophic reservoir during the Microcystis bloom period.</title>
        <authorList>
            <person name="Kang M."/>
            <person name="Le V."/>
            <person name="Ko S.-R."/>
            <person name="Lee S.-A."/>
            <person name="Ahn C.-Y."/>
        </authorList>
    </citation>
    <scope>NUCLEOTIDE SEQUENCE [LARGE SCALE GENOMIC DNA]</scope>
    <source>
        <strain evidence="1 2">HBC54</strain>
    </source>
</reference>
<dbReference type="Proteomes" id="UP001222770">
    <property type="component" value="Unassembled WGS sequence"/>
</dbReference>
<comment type="caution">
    <text evidence="1">The sequence shown here is derived from an EMBL/GenBank/DDBJ whole genome shotgun (WGS) entry which is preliminary data.</text>
</comment>